<feature type="region of interest" description="Disordered" evidence="7">
    <location>
        <begin position="101"/>
        <end position="128"/>
    </location>
</feature>
<sequence>MERKPQNRIIYTIAATVLLTICIQVYWNIKNYGTNKLQVLNDVQTALDNSVDFYYTDLAKTTVKTIDTQNEIFNEVGNNSEVQVMVDSIIKSTINEAKDSIQNSTDADSPPGSHSITRTFGITPGLPPEDRNNVEALATKIVISLINGEIDFKKFSTDLTTELTKRGFDFKYVITHSRNGKVLAHYGNTSEKKLPLSVQSQSAYLPEGTILKLQFPDITSLALQKGFLSILLSFLLSASIIASLLYLLRVINRQKQVAEIKNDFMSNISHELKTPITISLSANEAILRFNKDADTTRTEKFIDISNQQLHKLNLIVEKILETAVLDTDQLTIKKEKTDLVKLLRDIVEKQQMNTPKKIDFSSTYNAIDAHIDRFHFENVVANVIENAIKYGGDIIEVALSQTSYTVSITIADNGTPIEKGQREKIFDKFYRIPKKNIHDTKGFGIGLYYAREIMQKHLGNLEIVPDLNKTIFKITMPWLIK</sequence>
<evidence type="ECO:0000256" key="6">
    <source>
        <dbReference type="ARBA" id="ARBA00023012"/>
    </source>
</evidence>
<dbReference type="PANTHER" id="PTHR45453:SF1">
    <property type="entry name" value="PHOSPHATE REGULON SENSOR PROTEIN PHOR"/>
    <property type="match status" value="1"/>
</dbReference>
<dbReference type="GO" id="GO:0005886">
    <property type="term" value="C:plasma membrane"/>
    <property type="evidence" value="ECO:0007669"/>
    <property type="project" value="TreeGrafter"/>
</dbReference>
<protein>
    <recommendedName>
        <fullName evidence="2">histidine kinase</fullName>
        <ecNumber evidence="2">2.7.13.3</ecNumber>
    </recommendedName>
</protein>
<dbReference type="PRINTS" id="PR00344">
    <property type="entry name" value="BCTRLSENSOR"/>
</dbReference>
<feature type="domain" description="Histidine kinase" evidence="9">
    <location>
        <begin position="267"/>
        <end position="480"/>
    </location>
</feature>
<dbReference type="Gene3D" id="1.10.287.130">
    <property type="match status" value="1"/>
</dbReference>
<keyword evidence="8" id="KW-0472">Membrane</keyword>
<evidence type="ECO:0000256" key="8">
    <source>
        <dbReference type="SAM" id="Phobius"/>
    </source>
</evidence>
<keyword evidence="6" id="KW-0902">Two-component regulatory system</keyword>
<accession>A0A3S3TVV1</accession>
<dbReference type="GO" id="GO:0000155">
    <property type="term" value="F:phosphorelay sensor kinase activity"/>
    <property type="evidence" value="ECO:0007669"/>
    <property type="project" value="InterPro"/>
</dbReference>
<dbReference type="SUPFAM" id="SSF47384">
    <property type="entry name" value="Homodimeric domain of signal transducing histidine kinase"/>
    <property type="match status" value="1"/>
</dbReference>
<reference evidence="10 11" key="1">
    <citation type="submission" date="2019-01" db="EMBL/GenBank/DDBJ databases">
        <title>Flavobacterium sp. nov.,isolated from freshwater.</title>
        <authorList>
            <person name="Zhang R."/>
            <person name="Du Z.-J."/>
        </authorList>
    </citation>
    <scope>NUCLEOTIDE SEQUENCE [LARGE SCALE GENOMIC DNA]</scope>
    <source>
        <strain evidence="10 11">1E403</strain>
    </source>
</reference>
<dbReference type="InterPro" id="IPR003661">
    <property type="entry name" value="HisK_dim/P_dom"/>
</dbReference>
<evidence type="ECO:0000313" key="11">
    <source>
        <dbReference type="Proteomes" id="UP000287527"/>
    </source>
</evidence>
<dbReference type="RefSeq" id="WP_128390625.1">
    <property type="nucleotide sequence ID" value="NZ_SBII01000010.1"/>
</dbReference>
<feature type="compositionally biased region" description="Polar residues" evidence="7">
    <location>
        <begin position="101"/>
        <end position="120"/>
    </location>
</feature>
<dbReference type="InterPro" id="IPR005467">
    <property type="entry name" value="His_kinase_dom"/>
</dbReference>
<dbReference type="InterPro" id="IPR050351">
    <property type="entry name" value="BphY/WalK/GraS-like"/>
</dbReference>
<dbReference type="Pfam" id="PF00512">
    <property type="entry name" value="HisKA"/>
    <property type="match status" value="1"/>
</dbReference>
<dbReference type="PROSITE" id="PS50109">
    <property type="entry name" value="HIS_KIN"/>
    <property type="match status" value="1"/>
</dbReference>
<evidence type="ECO:0000256" key="5">
    <source>
        <dbReference type="ARBA" id="ARBA00022777"/>
    </source>
</evidence>
<gene>
    <name evidence="10" type="ORF">EPI11_14100</name>
</gene>
<dbReference type="SMART" id="SM00388">
    <property type="entry name" value="HisKA"/>
    <property type="match status" value="1"/>
</dbReference>
<evidence type="ECO:0000256" key="4">
    <source>
        <dbReference type="ARBA" id="ARBA00022679"/>
    </source>
</evidence>
<dbReference type="Proteomes" id="UP000287527">
    <property type="component" value="Unassembled WGS sequence"/>
</dbReference>
<comment type="catalytic activity">
    <reaction evidence="1">
        <text>ATP + protein L-histidine = ADP + protein N-phospho-L-histidine.</text>
        <dbReference type="EC" id="2.7.13.3"/>
    </reaction>
</comment>
<evidence type="ECO:0000256" key="2">
    <source>
        <dbReference type="ARBA" id="ARBA00012438"/>
    </source>
</evidence>
<keyword evidence="8" id="KW-1133">Transmembrane helix</keyword>
<proteinExistence type="predicted"/>
<dbReference type="InterPro" id="IPR036097">
    <property type="entry name" value="HisK_dim/P_sf"/>
</dbReference>
<keyword evidence="5 10" id="KW-0418">Kinase</keyword>
<dbReference type="OrthoDB" id="1933776at2"/>
<dbReference type="SMART" id="SM00387">
    <property type="entry name" value="HATPase_c"/>
    <property type="match status" value="1"/>
</dbReference>
<dbReference type="CDD" id="cd00082">
    <property type="entry name" value="HisKA"/>
    <property type="match status" value="1"/>
</dbReference>
<dbReference type="CDD" id="cd00075">
    <property type="entry name" value="HATPase"/>
    <property type="match status" value="1"/>
</dbReference>
<dbReference type="InterPro" id="IPR004358">
    <property type="entry name" value="Sig_transdc_His_kin-like_C"/>
</dbReference>
<keyword evidence="8" id="KW-0812">Transmembrane</keyword>
<evidence type="ECO:0000256" key="7">
    <source>
        <dbReference type="SAM" id="MobiDB-lite"/>
    </source>
</evidence>
<dbReference type="InterPro" id="IPR036890">
    <property type="entry name" value="HATPase_C_sf"/>
</dbReference>
<dbReference type="Pfam" id="PF02518">
    <property type="entry name" value="HATPase_c"/>
    <property type="match status" value="1"/>
</dbReference>
<feature type="transmembrane region" description="Helical" evidence="8">
    <location>
        <begin position="226"/>
        <end position="248"/>
    </location>
</feature>
<evidence type="ECO:0000259" key="9">
    <source>
        <dbReference type="PROSITE" id="PS50109"/>
    </source>
</evidence>
<organism evidence="10 11">
    <name type="scientific">Flavobacterium cerinum</name>
    <dbReference type="NCBI Taxonomy" id="2502784"/>
    <lineage>
        <taxon>Bacteria</taxon>
        <taxon>Pseudomonadati</taxon>
        <taxon>Bacteroidota</taxon>
        <taxon>Flavobacteriia</taxon>
        <taxon>Flavobacteriales</taxon>
        <taxon>Flavobacteriaceae</taxon>
        <taxon>Flavobacterium</taxon>
    </lineage>
</organism>
<dbReference type="EMBL" id="SBII01000010">
    <property type="protein sequence ID" value="RWW96722.1"/>
    <property type="molecule type" value="Genomic_DNA"/>
</dbReference>
<evidence type="ECO:0000256" key="1">
    <source>
        <dbReference type="ARBA" id="ARBA00000085"/>
    </source>
</evidence>
<feature type="transmembrane region" description="Helical" evidence="8">
    <location>
        <begin position="9"/>
        <end position="27"/>
    </location>
</feature>
<keyword evidence="11" id="KW-1185">Reference proteome</keyword>
<dbReference type="PANTHER" id="PTHR45453">
    <property type="entry name" value="PHOSPHATE REGULON SENSOR PROTEIN PHOR"/>
    <property type="match status" value="1"/>
</dbReference>
<comment type="caution">
    <text evidence="10">The sequence shown here is derived from an EMBL/GenBank/DDBJ whole genome shotgun (WGS) entry which is preliminary data.</text>
</comment>
<dbReference type="EC" id="2.7.13.3" evidence="2"/>
<evidence type="ECO:0000313" key="10">
    <source>
        <dbReference type="EMBL" id="RWW96722.1"/>
    </source>
</evidence>
<name>A0A3S3TVV1_9FLAO</name>
<dbReference type="AlphaFoldDB" id="A0A3S3TVV1"/>
<dbReference type="InterPro" id="IPR003594">
    <property type="entry name" value="HATPase_dom"/>
</dbReference>
<dbReference type="GO" id="GO:0004721">
    <property type="term" value="F:phosphoprotein phosphatase activity"/>
    <property type="evidence" value="ECO:0007669"/>
    <property type="project" value="TreeGrafter"/>
</dbReference>
<dbReference type="GO" id="GO:0016036">
    <property type="term" value="P:cellular response to phosphate starvation"/>
    <property type="evidence" value="ECO:0007669"/>
    <property type="project" value="TreeGrafter"/>
</dbReference>
<keyword evidence="4" id="KW-0808">Transferase</keyword>
<dbReference type="Gene3D" id="3.30.565.10">
    <property type="entry name" value="Histidine kinase-like ATPase, C-terminal domain"/>
    <property type="match status" value="1"/>
</dbReference>
<evidence type="ECO:0000256" key="3">
    <source>
        <dbReference type="ARBA" id="ARBA00022553"/>
    </source>
</evidence>
<keyword evidence="3" id="KW-0597">Phosphoprotein</keyword>
<dbReference type="SUPFAM" id="SSF55874">
    <property type="entry name" value="ATPase domain of HSP90 chaperone/DNA topoisomerase II/histidine kinase"/>
    <property type="match status" value="1"/>
</dbReference>